<dbReference type="Proteomes" id="UP000192591">
    <property type="component" value="Unassembled WGS sequence"/>
</dbReference>
<comment type="caution">
    <text evidence="14">The sequence shown here is derived from an EMBL/GenBank/DDBJ whole genome shotgun (WGS) entry which is preliminary data.</text>
</comment>
<dbReference type="InterPro" id="IPR019539">
    <property type="entry name" value="GalKase_N"/>
</dbReference>
<dbReference type="InterPro" id="IPR036554">
    <property type="entry name" value="GHMP_kinase_C_sf"/>
</dbReference>
<dbReference type="NCBIfam" id="TIGR00131">
    <property type="entry name" value="gal_kin"/>
    <property type="match status" value="1"/>
</dbReference>
<evidence type="ECO:0000256" key="6">
    <source>
        <dbReference type="ARBA" id="ARBA00022840"/>
    </source>
</evidence>
<evidence type="ECO:0000256" key="1">
    <source>
        <dbReference type="ARBA" id="ARBA00006566"/>
    </source>
</evidence>
<dbReference type="InterPro" id="IPR006203">
    <property type="entry name" value="GHMP_knse_ATP-bd_CS"/>
</dbReference>
<dbReference type="PANTHER" id="PTHR10457:SF7">
    <property type="entry name" value="GALACTOKINASE-RELATED"/>
    <property type="match status" value="1"/>
</dbReference>
<keyword evidence="3" id="KW-0479">Metal-binding</keyword>
<evidence type="ECO:0000256" key="5">
    <source>
        <dbReference type="ARBA" id="ARBA00022777"/>
    </source>
</evidence>
<evidence type="ECO:0000259" key="11">
    <source>
        <dbReference type="Pfam" id="PF00288"/>
    </source>
</evidence>
<evidence type="ECO:0000259" key="13">
    <source>
        <dbReference type="Pfam" id="PF10509"/>
    </source>
</evidence>
<evidence type="ECO:0000313" key="14">
    <source>
        <dbReference type="EMBL" id="OQO92087.1"/>
    </source>
</evidence>
<dbReference type="GO" id="GO:0006012">
    <property type="term" value="P:galactose metabolic process"/>
    <property type="evidence" value="ECO:0007669"/>
    <property type="project" value="UniProtKB-UniRule"/>
</dbReference>
<organism evidence="14 15">
    <name type="scientific">Saccharomonospora piscinae</name>
    <dbReference type="NCBI Taxonomy" id="687388"/>
    <lineage>
        <taxon>Bacteria</taxon>
        <taxon>Bacillati</taxon>
        <taxon>Actinomycetota</taxon>
        <taxon>Actinomycetes</taxon>
        <taxon>Pseudonocardiales</taxon>
        <taxon>Pseudonocardiaceae</taxon>
        <taxon>Saccharomonospora</taxon>
    </lineage>
</organism>
<dbReference type="GO" id="GO:0005524">
    <property type="term" value="F:ATP binding"/>
    <property type="evidence" value="ECO:0007669"/>
    <property type="project" value="UniProtKB-UniRule"/>
</dbReference>
<dbReference type="InterPro" id="IPR013750">
    <property type="entry name" value="GHMP_kinase_C_dom"/>
</dbReference>
<evidence type="ECO:0000256" key="7">
    <source>
        <dbReference type="ARBA" id="ARBA00022842"/>
    </source>
</evidence>
<sequence length="401" mass="42099">MNNTAPPETSDAARLAAASFRTVHGEAPEGVWAAPGRVNLVGEHTDYSGGYVLPFALPHRTAVAARFRDDTTLTVATLGSDRRIQHAPPMRVPDLTPGTPTGWAAYVAGVAWVLRELGMSRGADLVLAGDVPTGAGLSSSAALECATALALLAGNGHADPDDDERATIAGWAQRAENEFVGVPTGVLDQTASLCCVGGHVLFLDTGSGRREQVPFDAAATGLTVLVIDTRARHRHSESGYADRRRSIDHAMRLLGTGSLGEFDRPRLPDVLAALPEESRPLVRHVVTENARVLSVVRLLRQGRYADIGSALDASHDSLRDDFRVSSPELDLAVDLARSAGALGARMTGGGFGGSAIALVPDDARASVESALRRGFRDARLRPPRLFPAVPSPGAGRCAATP</sequence>
<dbReference type="SUPFAM" id="SSF55060">
    <property type="entry name" value="GHMP Kinase, C-terminal domain"/>
    <property type="match status" value="1"/>
</dbReference>
<dbReference type="PIRSF" id="PIRSF000530">
    <property type="entry name" value="Galactokinase"/>
    <property type="match status" value="1"/>
</dbReference>
<evidence type="ECO:0000256" key="4">
    <source>
        <dbReference type="ARBA" id="ARBA00022741"/>
    </source>
</evidence>
<dbReference type="PRINTS" id="PR00959">
    <property type="entry name" value="MEVGALKINASE"/>
</dbReference>
<evidence type="ECO:0000256" key="2">
    <source>
        <dbReference type="ARBA" id="ARBA00022679"/>
    </source>
</evidence>
<dbReference type="GO" id="GO:0004335">
    <property type="term" value="F:galactokinase activity"/>
    <property type="evidence" value="ECO:0007669"/>
    <property type="project" value="UniProtKB-UniRule"/>
</dbReference>
<keyword evidence="4" id="KW-0547">Nucleotide-binding</keyword>
<keyword evidence="5 14" id="KW-0418">Kinase</keyword>
<accession>A0A1V9A4N1</accession>
<dbReference type="InterPro" id="IPR006204">
    <property type="entry name" value="GHMP_kinase_N_dom"/>
</dbReference>
<dbReference type="Gene3D" id="3.30.70.890">
    <property type="entry name" value="GHMP kinase, C-terminal domain"/>
    <property type="match status" value="1"/>
</dbReference>
<dbReference type="GO" id="GO:0005829">
    <property type="term" value="C:cytosol"/>
    <property type="evidence" value="ECO:0007669"/>
    <property type="project" value="TreeGrafter"/>
</dbReference>
<dbReference type="PANTHER" id="PTHR10457">
    <property type="entry name" value="MEVALONATE KINASE/GALACTOKINASE"/>
    <property type="match status" value="1"/>
</dbReference>
<dbReference type="SUPFAM" id="SSF54211">
    <property type="entry name" value="Ribosomal protein S5 domain 2-like"/>
    <property type="match status" value="1"/>
</dbReference>
<feature type="domain" description="GHMP kinase N-terminal" evidence="11">
    <location>
        <begin position="106"/>
        <end position="194"/>
    </location>
</feature>
<reference evidence="14 15" key="1">
    <citation type="submission" date="2017-02" db="EMBL/GenBank/DDBJ databases">
        <title>Draft genome of Saccharomonospora sp. 154.</title>
        <authorList>
            <person name="Alonso-Carmona G.S."/>
            <person name="De La Haba R."/>
            <person name="Vera-Gargallo B."/>
            <person name="Sandoval-Trujillo A.H."/>
            <person name="Ramirez-Duran N."/>
            <person name="Ventosa A."/>
        </authorList>
    </citation>
    <scope>NUCLEOTIDE SEQUENCE [LARGE SCALE GENOMIC DNA]</scope>
    <source>
        <strain evidence="14 15">LRS4.154</strain>
    </source>
</reference>
<dbReference type="Gene3D" id="3.30.230.10">
    <property type="match status" value="1"/>
</dbReference>
<feature type="domain" description="Galactokinase N-terminal" evidence="13">
    <location>
        <begin position="19"/>
        <end position="66"/>
    </location>
</feature>
<dbReference type="InterPro" id="IPR020568">
    <property type="entry name" value="Ribosomal_Su5_D2-typ_SF"/>
</dbReference>
<dbReference type="PROSITE" id="PS00627">
    <property type="entry name" value="GHMP_KINASES_ATP"/>
    <property type="match status" value="1"/>
</dbReference>
<keyword evidence="2" id="KW-0808">Transferase</keyword>
<evidence type="ECO:0000256" key="8">
    <source>
        <dbReference type="ARBA" id="ARBA00023144"/>
    </source>
</evidence>
<proteinExistence type="inferred from homology"/>
<protein>
    <recommendedName>
        <fullName evidence="10">Galactokinase</fullName>
        <ecNumber evidence="10">2.7.1.6</ecNumber>
    </recommendedName>
</protein>
<evidence type="ECO:0000313" key="15">
    <source>
        <dbReference type="Proteomes" id="UP000192591"/>
    </source>
</evidence>
<dbReference type="Pfam" id="PF00288">
    <property type="entry name" value="GHMP_kinases_N"/>
    <property type="match status" value="1"/>
</dbReference>
<keyword evidence="15" id="KW-1185">Reference proteome</keyword>
<dbReference type="STRING" id="1962155.B1813_07435"/>
<dbReference type="RefSeq" id="WP_081191209.1">
    <property type="nucleotide sequence ID" value="NZ_MWIH01000005.1"/>
</dbReference>
<name>A0A1V9A4N1_SACPI</name>
<dbReference type="FunFam" id="3.30.70.890:FF:000001">
    <property type="entry name" value="Galactokinase"/>
    <property type="match status" value="1"/>
</dbReference>
<dbReference type="InterPro" id="IPR000705">
    <property type="entry name" value="Galactokinase"/>
</dbReference>
<evidence type="ECO:0000256" key="9">
    <source>
        <dbReference type="ARBA" id="ARBA00023277"/>
    </source>
</evidence>
<keyword evidence="6" id="KW-0067">ATP-binding</keyword>
<evidence type="ECO:0000256" key="3">
    <source>
        <dbReference type="ARBA" id="ARBA00022723"/>
    </source>
</evidence>
<dbReference type="InterPro" id="IPR006206">
    <property type="entry name" value="Mevalonate/galactokinase"/>
</dbReference>
<gene>
    <name evidence="14" type="ORF">B1813_07435</name>
</gene>
<feature type="domain" description="GHMP kinase C-terminal" evidence="12">
    <location>
        <begin position="297"/>
        <end position="376"/>
    </location>
</feature>
<dbReference type="Pfam" id="PF08544">
    <property type="entry name" value="GHMP_kinases_C"/>
    <property type="match status" value="1"/>
</dbReference>
<dbReference type="GO" id="GO:0046872">
    <property type="term" value="F:metal ion binding"/>
    <property type="evidence" value="ECO:0007669"/>
    <property type="project" value="UniProtKB-KW"/>
</dbReference>
<keyword evidence="7" id="KW-0460">Magnesium</keyword>
<evidence type="ECO:0000256" key="10">
    <source>
        <dbReference type="NCBIfam" id="TIGR00131"/>
    </source>
</evidence>
<evidence type="ECO:0000259" key="12">
    <source>
        <dbReference type="Pfam" id="PF08544"/>
    </source>
</evidence>
<dbReference type="AlphaFoldDB" id="A0A1V9A4N1"/>
<dbReference type="PRINTS" id="PR00473">
    <property type="entry name" value="GALCTOKINASE"/>
</dbReference>
<dbReference type="EMBL" id="MWIH01000005">
    <property type="protein sequence ID" value="OQO92087.1"/>
    <property type="molecule type" value="Genomic_DNA"/>
</dbReference>
<keyword evidence="8" id="KW-0299">Galactose metabolism</keyword>
<dbReference type="Pfam" id="PF10509">
    <property type="entry name" value="GalKase_gal_bdg"/>
    <property type="match status" value="1"/>
</dbReference>
<dbReference type="InterPro" id="IPR014721">
    <property type="entry name" value="Ribsml_uS5_D2-typ_fold_subgr"/>
</dbReference>
<dbReference type="EC" id="2.7.1.6" evidence="10"/>
<comment type="similarity">
    <text evidence="1">Belongs to the GHMP kinase family. GalK subfamily.</text>
</comment>
<keyword evidence="9" id="KW-0119">Carbohydrate metabolism</keyword>